<comment type="caution">
    <text evidence="6">The sequence shown here is derived from an EMBL/GenBank/DDBJ whole genome shotgun (WGS) entry which is preliminary data.</text>
</comment>
<dbReference type="InterPro" id="IPR036890">
    <property type="entry name" value="HATPase_C_sf"/>
</dbReference>
<proteinExistence type="predicted"/>
<dbReference type="Pfam" id="PF13424">
    <property type="entry name" value="TPR_12"/>
    <property type="match status" value="1"/>
</dbReference>
<reference evidence="6 7" key="1">
    <citation type="submission" date="2016-11" db="EMBL/GenBank/DDBJ databases">
        <title>Whole genomes of Flavobacteriaceae.</title>
        <authorList>
            <person name="Stine C."/>
            <person name="Li C."/>
            <person name="Tadesse D."/>
        </authorList>
    </citation>
    <scope>NUCLEOTIDE SEQUENCE [LARGE SCALE GENOMIC DNA]</scope>
    <source>
        <strain evidence="6 7">CCUG 60112</strain>
    </source>
</reference>
<evidence type="ECO:0000256" key="3">
    <source>
        <dbReference type="PROSITE-ProRule" id="PRU00339"/>
    </source>
</evidence>
<dbReference type="SMART" id="SM00028">
    <property type="entry name" value="TPR"/>
    <property type="match status" value="4"/>
</dbReference>
<keyword evidence="2 3" id="KW-0802">TPR repeat</keyword>
<dbReference type="PROSITE" id="PS50005">
    <property type="entry name" value="TPR"/>
    <property type="match status" value="1"/>
</dbReference>
<name>A0ABX4CWT2_9FLAO</name>
<keyword evidence="7" id="KW-1185">Reference proteome</keyword>
<evidence type="ECO:0000313" key="6">
    <source>
        <dbReference type="EMBL" id="OXB09201.1"/>
    </source>
</evidence>
<dbReference type="Proteomes" id="UP000198381">
    <property type="component" value="Unassembled WGS sequence"/>
</dbReference>
<keyword evidence="4" id="KW-0175">Coiled coil</keyword>
<keyword evidence="5" id="KW-0812">Transmembrane</keyword>
<dbReference type="InterPro" id="IPR019734">
    <property type="entry name" value="TPR_rpt"/>
</dbReference>
<dbReference type="InterPro" id="IPR011990">
    <property type="entry name" value="TPR-like_helical_dom_sf"/>
</dbReference>
<evidence type="ECO:0000313" key="7">
    <source>
        <dbReference type="Proteomes" id="UP000198381"/>
    </source>
</evidence>
<feature type="transmembrane region" description="Helical" evidence="5">
    <location>
        <begin position="347"/>
        <end position="367"/>
    </location>
</feature>
<dbReference type="Gene3D" id="3.30.565.10">
    <property type="entry name" value="Histidine kinase-like ATPase, C-terminal domain"/>
    <property type="match status" value="1"/>
</dbReference>
<protein>
    <recommendedName>
        <fullName evidence="8">Tetratricopeptide repeat-containing protein</fullName>
    </recommendedName>
</protein>
<keyword evidence="5" id="KW-1133">Transmembrane helix</keyword>
<feature type="repeat" description="TPR" evidence="3">
    <location>
        <begin position="192"/>
        <end position="225"/>
    </location>
</feature>
<keyword evidence="1" id="KW-0677">Repeat</keyword>
<keyword evidence="5" id="KW-0472">Membrane</keyword>
<evidence type="ECO:0008006" key="8">
    <source>
        <dbReference type="Google" id="ProtNLM"/>
    </source>
</evidence>
<dbReference type="EMBL" id="MUHD01000013">
    <property type="protein sequence ID" value="OXB09201.1"/>
    <property type="molecule type" value="Genomic_DNA"/>
</dbReference>
<evidence type="ECO:0000256" key="5">
    <source>
        <dbReference type="SAM" id="Phobius"/>
    </source>
</evidence>
<evidence type="ECO:0000256" key="4">
    <source>
        <dbReference type="SAM" id="Coils"/>
    </source>
</evidence>
<accession>A0ABX4CWT2</accession>
<dbReference type="PANTHER" id="PTHR45641">
    <property type="entry name" value="TETRATRICOPEPTIDE REPEAT PROTEIN (AFU_ORTHOLOGUE AFUA_6G03870)"/>
    <property type="match status" value="1"/>
</dbReference>
<evidence type="ECO:0000256" key="1">
    <source>
        <dbReference type="ARBA" id="ARBA00022737"/>
    </source>
</evidence>
<dbReference type="PANTHER" id="PTHR45641:SF19">
    <property type="entry name" value="NEPHROCYSTIN-3"/>
    <property type="match status" value="1"/>
</dbReference>
<dbReference type="Gene3D" id="1.25.40.10">
    <property type="entry name" value="Tetratricopeptide repeat domain"/>
    <property type="match status" value="2"/>
</dbReference>
<dbReference type="SUPFAM" id="SSF48452">
    <property type="entry name" value="TPR-like"/>
    <property type="match status" value="2"/>
</dbReference>
<feature type="coiled-coil region" evidence="4">
    <location>
        <begin position="316"/>
        <end position="345"/>
    </location>
</feature>
<organism evidence="6 7">
    <name type="scientific">Flavobacterium plurextorum</name>
    <dbReference type="NCBI Taxonomy" id="1114867"/>
    <lineage>
        <taxon>Bacteria</taxon>
        <taxon>Pseudomonadati</taxon>
        <taxon>Bacteroidota</taxon>
        <taxon>Flavobacteriia</taxon>
        <taxon>Flavobacteriales</taxon>
        <taxon>Flavobacteriaceae</taxon>
        <taxon>Flavobacterium</taxon>
    </lineage>
</organism>
<gene>
    <name evidence="6" type="ORF">B0A81_06360</name>
</gene>
<sequence length="570" mass="66484">MSLLLATACIYQSDKIDIPLIEKKKDNSVEIKKLIDQADFYFDNDNREIAIFTYNKAIKLCDPEINTVDYVDALYSIAHLQYSSSNFIASEIAATKAMPYLKLIKNPRYSWLIYNIQGLNYLSTYNFANAELYFKKSLKLKTTSWRKRVSLNNIAASYKSQKRYDEAITIYEILTSNINASKDKDIDYNNYSFILDNLGYCYYQKKRYDEALKCYYKALEIRLHPKSSEGLVNSYRHLSTYFQKKDPQLAKKYATEALKTATKMKSVTEIVRSLSVAIESSEGNELKKHIKKYIHLTDSITKAGKMNKNQFSTMRYESKVDKEQNLQLKAEKTENELQLERHKNRNIISYIIIVFIIGFFVILVFYLSLKGKKEKKEAVFESEKRISRKLHNKLALQVYNTLSYVKETDLETVENKNKLLNNLEKIYSQTRTISRENSIIETNEKYESGLKEMISGFKTSQISILTNGLNDINWAKIDRNKKIIVYRILQELFQIMKSSSNVSLVIVSFKIIQKNITVTYSDNRVETENEKTILKNTLQNVENRIKTINGTINFDHNLEKGFKINFTFPL</sequence>
<dbReference type="RefSeq" id="WP_208861307.1">
    <property type="nucleotide sequence ID" value="NZ_MUHD01000013.1"/>
</dbReference>
<dbReference type="Pfam" id="PF13374">
    <property type="entry name" value="TPR_10"/>
    <property type="match status" value="1"/>
</dbReference>
<evidence type="ECO:0000256" key="2">
    <source>
        <dbReference type="ARBA" id="ARBA00022803"/>
    </source>
</evidence>